<dbReference type="Proteomes" id="UP000664882">
    <property type="component" value="Unassembled WGS sequence"/>
</dbReference>
<gene>
    <name evidence="1" type="ORF">J3U76_14305</name>
</gene>
<protein>
    <submittedName>
        <fullName evidence="1">Uncharacterized protein</fullName>
    </submittedName>
</protein>
<name>A0ABS3NJL7_9GAMM</name>
<evidence type="ECO:0000313" key="1">
    <source>
        <dbReference type="EMBL" id="MBO1520774.1"/>
    </source>
</evidence>
<accession>A0ABS3NJL7</accession>
<dbReference type="EMBL" id="JAGDFX010000032">
    <property type="protein sequence ID" value="MBO1520774.1"/>
    <property type="molecule type" value="Genomic_DNA"/>
</dbReference>
<comment type="caution">
    <text evidence="1">The sequence shown here is derived from an EMBL/GenBank/DDBJ whole genome shotgun (WGS) entry which is preliminary data.</text>
</comment>
<proteinExistence type="predicted"/>
<evidence type="ECO:0000313" key="2">
    <source>
        <dbReference type="Proteomes" id="UP000664882"/>
    </source>
</evidence>
<sequence>MHSRWFSEEFDFCYDSKSDAADRKKGINPMREEYIANIAKKRQQQGVSPLNEAGLATSQETFELCLVQATNRIDQLVCRIDEVLFYIWDPIGVSGSNLPRDEYSRYTEQAFELALAHSSHTPLANYLTEFVTEHIGMPENKANDAKVAELIYSIVHDVEYVPDMTVVVVE</sequence>
<reference evidence="1 2" key="1">
    <citation type="submission" date="2021-03" db="EMBL/GenBank/DDBJ databases">
        <title>Oceanisphaera sp. nov., isolated from the intestine.</title>
        <authorList>
            <person name="Zhao L.-H."/>
            <person name="Shi L.-F."/>
        </authorList>
    </citation>
    <scope>NUCLEOTIDE SEQUENCE [LARGE SCALE GENOMIC DNA]</scope>
    <source>
        <strain evidence="1 2">DM8</strain>
    </source>
</reference>
<organism evidence="1 2">
    <name type="scientific">Oceanisphaera pacifica</name>
    <dbReference type="NCBI Taxonomy" id="2818389"/>
    <lineage>
        <taxon>Bacteria</taxon>
        <taxon>Pseudomonadati</taxon>
        <taxon>Pseudomonadota</taxon>
        <taxon>Gammaproteobacteria</taxon>
        <taxon>Aeromonadales</taxon>
        <taxon>Aeromonadaceae</taxon>
        <taxon>Oceanisphaera</taxon>
    </lineage>
</organism>
<keyword evidence="2" id="KW-1185">Reference proteome</keyword>
<dbReference type="RefSeq" id="WP_208006644.1">
    <property type="nucleotide sequence ID" value="NZ_JAGDFX010000032.1"/>
</dbReference>